<keyword evidence="2" id="KW-1185">Reference proteome</keyword>
<accession>A0A7S9DB93</accession>
<name>A0A7S9DB93_9BRAD</name>
<organism evidence="1 2">
    <name type="scientific">Bradyrhizobium commune</name>
    <dbReference type="NCBI Taxonomy" id="83627"/>
    <lineage>
        <taxon>Bacteria</taxon>
        <taxon>Pseudomonadati</taxon>
        <taxon>Pseudomonadota</taxon>
        <taxon>Alphaproteobacteria</taxon>
        <taxon>Hyphomicrobiales</taxon>
        <taxon>Nitrobacteraceae</taxon>
        <taxon>Bradyrhizobium</taxon>
    </lineage>
</organism>
<dbReference type="KEGG" id="bcou:IC761_11010"/>
<dbReference type="Proteomes" id="UP000594621">
    <property type="component" value="Chromosome"/>
</dbReference>
<dbReference type="RefSeq" id="WP_195803261.1">
    <property type="nucleotide sequence ID" value="NZ_CP061379.1"/>
</dbReference>
<protein>
    <submittedName>
        <fullName evidence="1">Uncharacterized protein</fullName>
    </submittedName>
</protein>
<dbReference type="EMBL" id="CP061379">
    <property type="protein sequence ID" value="QPF93754.1"/>
    <property type="molecule type" value="Genomic_DNA"/>
</dbReference>
<evidence type="ECO:0000313" key="2">
    <source>
        <dbReference type="Proteomes" id="UP000594621"/>
    </source>
</evidence>
<evidence type="ECO:0000313" key="1">
    <source>
        <dbReference type="EMBL" id="QPF93754.1"/>
    </source>
</evidence>
<gene>
    <name evidence="1" type="ORF">IC761_11010</name>
</gene>
<dbReference type="AlphaFoldDB" id="A0A7S9DB93"/>
<reference evidence="1 2" key="1">
    <citation type="submission" date="2020-09" db="EMBL/GenBank/DDBJ databases">
        <title>Complete genomes of bradyrhizobia occurring on native shrubby legumes in Australia.</title>
        <authorList>
            <person name="Lafay B."/>
        </authorList>
    </citation>
    <scope>NUCLEOTIDE SEQUENCE [LARGE SCALE GENOMIC DNA]</scope>
    <source>
        <strain evidence="1 2">BDV5040</strain>
    </source>
</reference>
<sequence length="97" mass="10435">MPGLADCLSFLRLLIARGDPKGIPLAENAIDDYLAMAPISARRSGLRTLQQDAWELHGTAVGVQRSFAETVDAYIERKLSEEEGGAAGERAAISAHR</sequence>
<proteinExistence type="predicted"/>